<dbReference type="Proteomes" id="UP000004810">
    <property type="component" value="Unassembled WGS sequence"/>
</dbReference>
<evidence type="ECO:0000313" key="2">
    <source>
        <dbReference type="Proteomes" id="UP000004810"/>
    </source>
</evidence>
<organism evidence="1 2">
    <name type="scientific">Wuchereria bancrofti</name>
    <dbReference type="NCBI Taxonomy" id="6293"/>
    <lineage>
        <taxon>Eukaryota</taxon>
        <taxon>Metazoa</taxon>
        <taxon>Ecdysozoa</taxon>
        <taxon>Nematoda</taxon>
        <taxon>Chromadorea</taxon>
        <taxon>Rhabditida</taxon>
        <taxon>Spirurina</taxon>
        <taxon>Spiruromorpha</taxon>
        <taxon>Filarioidea</taxon>
        <taxon>Onchocercidae</taxon>
        <taxon>Wuchereria</taxon>
    </lineage>
</organism>
<dbReference type="InterPro" id="IPR011989">
    <property type="entry name" value="ARM-like"/>
</dbReference>
<name>J9AFJ1_WUCBA</name>
<reference evidence="2" key="1">
    <citation type="submission" date="2012-08" db="EMBL/GenBank/DDBJ databases">
        <title>The Genome Sequence of Wuchereria bancrofti.</title>
        <authorList>
            <person name="Nutman T.B."/>
            <person name="Fink D.L."/>
            <person name="Russ C."/>
            <person name="Young S."/>
            <person name="Zeng Q."/>
            <person name="Koehrsen M."/>
            <person name="Alvarado L."/>
            <person name="Berlin A."/>
            <person name="Chapman S.B."/>
            <person name="Chen Z."/>
            <person name="Freedman E."/>
            <person name="Gellesch M."/>
            <person name="Goldberg J."/>
            <person name="Griggs A."/>
            <person name="Gujja S."/>
            <person name="Heilman E.R."/>
            <person name="Heiman D."/>
            <person name="Hepburn T."/>
            <person name="Howarth C."/>
            <person name="Jen D."/>
            <person name="Larson L."/>
            <person name="Lewis B."/>
            <person name="Mehta T."/>
            <person name="Park D."/>
            <person name="Pearson M."/>
            <person name="Roberts A."/>
            <person name="Saif S."/>
            <person name="Shea T."/>
            <person name="Shenoy N."/>
            <person name="Sisk P."/>
            <person name="Stolte C."/>
            <person name="Sykes S."/>
            <person name="Walk T."/>
            <person name="White J."/>
            <person name="Yandava C."/>
            <person name="Haas B."/>
            <person name="Henn M.R."/>
            <person name="Nusbaum C."/>
            <person name="Birren B."/>
        </authorList>
    </citation>
    <scope>NUCLEOTIDE SEQUENCE [LARGE SCALE GENOMIC DNA]</scope>
    <source>
        <strain evidence="2">NA</strain>
    </source>
</reference>
<comment type="caution">
    <text evidence="1">The sequence shown here is derived from an EMBL/GenBank/DDBJ whole genome shotgun (WGS) entry which is preliminary data.</text>
</comment>
<accession>J9AFJ1</accession>
<feature type="non-terminal residue" evidence="1">
    <location>
        <position position="1"/>
    </location>
</feature>
<evidence type="ECO:0000313" key="1">
    <source>
        <dbReference type="EMBL" id="EJW72820.1"/>
    </source>
</evidence>
<protein>
    <submittedName>
        <fullName evidence="1">Uncharacterized protein</fullName>
    </submittedName>
</protein>
<dbReference type="AlphaFoldDB" id="J9AFJ1"/>
<sequence length="64" mass="7641">VNVLVKLPEQFNEWLESKKWTERRDALQALINEMTKTPRLDPKVDYFSITQSLRNVSLYDLCQQ</sequence>
<proteinExistence type="predicted"/>
<dbReference type="EMBL" id="ADBV01015310">
    <property type="protein sequence ID" value="EJW72820.1"/>
    <property type="molecule type" value="Genomic_DNA"/>
</dbReference>
<dbReference type="Gene3D" id="1.25.10.10">
    <property type="entry name" value="Leucine-rich Repeat Variant"/>
    <property type="match status" value="1"/>
</dbReference>
<gene>
    <name evidence="1" type="ORF">WUBG_16275</name>
</gene>